<evidence type="ECO:0000313" key="2">
    <source>
        <dbReference type="EMBL" id="KAF0038415.1"/>
    </source>
</evidence>
<organism evidence="2 3">
    <name type="scientific">Scophthalmus maximus</name>
    <name type="common">Turbot</name>
    <name type="synonym">Psetta maxima</name>
    <dbReference type="NCBI Taxonomy" id="52904"/>
    <lineage>
        <taxon>Eukaryota</taxon>
        <taxon>Metazoa</taxon>
        <taxon>Chordata</taxon>
        <taxon>Craniata</taxon>
        <taxon>Vertebrata</taxon>
        <taxon>Euteleostomi</taxon>
        <taxon>Actinopterygii</taxon>
        <taxon>Neopterygii</taxon>
        <taxon>Teleostei</taxon>
        <taxon>Neoteleostei</taxon>
        <taxon>Acanthomorphata</taxon>
        <taxon>Carangaria</taxon>
        <taxon>Pleuronectiformes</taxon>
        <taxon>Pleuronectoidei</taxon>
        <taxon>Scophthalmidae</taxon>
        <taxon>Scophthalmus</taxon>
    </lineage>
</organism>
<keyword evidence="1" id="KW-0812">Transmembrane</keyword>
<feature type="transmembrane region" description="Helical" evidence="1">
    <location>
        <begin position="99"/>
        <end position="120"/>
    </location>
</feature>
<keyword evidence="1" id="KW-1133">Transmembrane helix</keyword>
<name>A0A6A4T050_SCOMX</name>
<proteinExistence type="predicted"/>
<protein>
    <recommendedName>
        <fullName evidence="4">Linker for activation of T-cells family member 2</fullName>
    </recommendedName>
</protein>
<sequence>MEVARLKNKRSQINEYRPSTGRRCGDRINPQCNALLRTGPVLSSVIPENRTETEDVCFGEVLRVGECGEVLKEEAQLVLLLVKNEGSWTTEGMSGNSSLLAAVLTVVSVVSLSLLSLLCLRCKRKSKVIHEELQAYDLPTFEIPEESSAAYESSDYENVKQDAAQPPDVYANFIKSLQIKDDEDDYENSEFLEQTAQQSQDEEPDYVNEDERLIRTIRKHQ</sequence>
<accession>A0A6A4T050</accession>
<keyword evidence="1" id="KW-0472">Membrane</keyword>
<dbReference type="AlphaFoldDB" id="A0A6A4T050"/>
<evidence type="ECO:0000256" key="1">
    <source>
        <dbReference type="SAM" id="Phobius"/>
    </source>
</evidence>
<gene>
    <name evidence="2" type="ORF">F2P81_008899</name>
</gene>
<reference evidence="2 3" key="1">
    <citation type="submission" date="2019-06" db="EMBL/GenBank/DDBJ databases">
        <title>Draft genomes of female and male turbot (Scophthalmus maximus).</title>
        <authorList>
            <person name="Xu H."/>
            <person name="Xu X.-W."/>
            <person name="Shao C."/>
            <person name="Chen S."/>
        </authorList>
    </citation>
    <scope>NUCLEOTIDE SEQUENCE [LARGE SCALE GENOMIC DNA]</scope>
    <source>
        <strain evidence="2">Ysfricsl-2016a</strain>
        <tissue evidence="2">Blood</tissue>
    </source>
</reference>
<dbReference type="EMBL" id="VEVO01000008">
    <property type="protein sequence ID" value="KAF0038415.1"/>
    <property type="molecule type" value="Genomic_DNA"/>
</dbReference>
<evidence type="ECO:0008006" key="4">
    <source>
        <dbReference type="Google" id="ProtNLM"/>
    </source>
</evidence>
<comment type="caution">
    <text evidence="2">The sequence shown here is derived from an EMBL/GenBank/DDBJ whole genome shotgun (WGS) entry which is preliminary data.</text>
</comment>
<dbReference type="Proteomes" id="UP000438429">
    <property type="component" value="Unassembled WGS sequence"/>
</dbReference>
<evidence type="ECO:0000313" key="3">
    <source>
        <dbReference type="Proteomes" id="UP000438429"/>
    </source>
</evidence>